<evidence type="ECO:0000313" key="1">
    <source>
        <dbReference type="EMBL" id="ASJ71724.1"/>
    </source>
</evidence>
<dbReference type="RefSeq" id="WP_205737957.1">
    <property type="nucleotide sequence ID" value="NZ_CP018632.1"/>
</dbReference>
<dbReference type="KEGG" id="gai:IMCC3135_08105"/>
<dbReference type="InterPro" id="IPR026353">
    <property type="entry name" value="Hypoxan-DNA_Glyclase"/>
</dbReference>
<evidence type="ECO:0008006" key="3">
    <source>
        <dbReference type="Google" id="ProtNLM"/>
    </source>
</evidence>
<keyword evidence="2" id="KW-1185">Reference proteome</keyword>
<dbReference type="Proteomes" id="UP000250079">
    <property type="component" value="Chromosome"/>
</dbReference>
<dbReference type="InterPro" id="IPR036895">
    <property type="entry name" value="Uracil-DNA_glycosylase-like_sf"/>
</dbReference>
<reference evidence="1 2" key="1">
    <citation type="submission" date="2016-12" db="EMBL/GenBank/DDBJ databases">
        <authorList>
            <person name="Song W.-J."/>
            <person name="Kurnit D.M."/>
        </authorList>
    </citation>
    <scope>NUCLEOTIDE SEQUENCE [LARGE SCALE GENOMIC DNA]</scope>
    <source>
        <strain evidence="1 2">IMCC3135</strain>
    </source>
</reference>
<accession>A0A2Z2NX46</accession>
<organism evidence="1 2">
    <name type="scientific">Granulosicoccus antarcticus IMCC3135</name>
    <dbReference type="NCBI Taxonomy" id="1192854"/>
    <lineage>
        <taxon>Bacteria</taxon>
        <taxon>Pseudomonadati</taxon>
        <taxon>Pseudomonadota</taxon>
        <taxon>Gammaproteobacteria</taxon>
        <taxon>Chromatiales</taxon>
        <taxon>Granulosicoccaceae</taxon>
        <taxon>Granulosicoccus</taxon>
    </lineage>
</organism>
<dbReference type="CDD" id="cd10032">
    <property type="entry name" value="UDG-F6_HDG"/>
    <property type="match status" value="1"/>
</dbReference>
<gene>
    <name evidence="1" type="ORF">IMCC3135_08105</name>
</gene>
<dbReference type="AlphaFoldDB" id="A0A2Z2NX46"/>
<name>A0A2Z2NX46_9GAMM</name>
<dbReference type="NCBIfam" id="TIGR04274">
    <property type="entry name" value="hypoxanDNAglyco"/>
    <property type="match status" value="1"/>
</dbReference>
<protein>
    <recommendedName>
        <fullName evidence="3">Uracil-DNA glycosylase-like domain-containing protein</fullName>
    </recommendedName>
</protein>
<proteinExistence type="predicted"/>
<dbReference type="EMBL" id="CP018632">
    <property type="protein sequence ID" value="ASJ71724.1"/>
    <property type="molecule type" value="Genomic_DNA"/>
</dbReference>
<dbReference type="SUPFAM" id="SSF52141">
    <property type="entry name" value="Uracil-DNA glycosylase-like"/>
    <property type="match status" value="1"/>
</dbReference>
<evidence type="ECO:0000313" key="2">
    <source>
        <dbReference type="Proteomes" id="UP000250079"/>
    </source>
</evidence>
<sequence length="182" mass="19948">MLIIMMASHSFSPLSSSTAHTLVLGTMPGQASLVAHQYYAHPRNAFWPIMLAILKVSELSYISAHALDYSQRCSLLVQGGYALWDVLASCERPGSLDSRIVRSSEQANDIGDYIQNHPALSCIACNGKSAEKLLVRHCQSVLDEQQRQGRQIRLVSLPSSSPAMASLSLTEKHQRWAEGLLG</sequence>
<dbReference type="Gene3D" id="3.40.470.10">
    <property type="entry name" value="Uracil-DNA glycosylase-like domain"/>
    <property type="match status" value="1"/>
</dbReference>